<evidence type="ECO:0000313" key="1">
    <source>
        <dbReference type="EMBL" id="MBI1620123.1"/>
    </source>
</evidence>
<dbReference type="Proteomes" id="UP000601789">
    <property type="component" value="Unassembled WGS sequence"/>
</dbReference>
<comment type="caution">
    <text evidence="1">The sequence shown here is derived from an EMBL/GenBank/DDBJ whole genome shotgun (WGS) entry which is preliminary data.</text>
</comment>
<sequence length="86" mass="9469">MKVTINFRPLDRETLMLVATVHDHEQDPVAAYSRLMSAAMMAAAIIELTPAQVAEQAELFAAQAARAVRERPDIFGNHGVAIERSH</sequence>
<accession>A0ABS0SCH4</accession>
<gene>
    <name evidence="1" type="ORF">IOD40_05535</name>
</gene>
<proteinExistence type="predicted"/>
<dbReference type="EMBL" id="JADGMQ010000002">
    <property type="protein sequence ID" value="MBI1620123.1"/>
    <property type="molecule type" value="Genomic_DNA"/>
</dbReference>
<organism evidence="1 2">
    <name type="scientific">Aquamicrobium zhengzhouense</name>
    <dbReference type="NCBI Taxonomy" id="2781738"/>
    <lineage>
        <taxon>Bacteria</taxon>
        <taxon>Pseudomonadati</taxon>
        <taxon>Pseudomonadota</taxon>
        <taxon>Alphaproteobacteria</taxon>
        <taxon>Hyphomicrobiales</taxon>
        <taxon>Phyllobacteriaceae</taxon>
        <taxon>Aquamicrobium</taxon>
    </lineage>
</organism>
<protein>
    <recommendedName>
        <fullName evidence="3">DUF982 domain-containing protein</fullName>
    </recommendedName>
</protein>
<reference evidence="1 2" key="1">
    <citation type="submission" date="2020-10" db="EMBL/GenBank/DDBJ databases">
        <title>Aquamicrobium zhengzhouensis sp. nov., a exopolysaccharide producing bacterium isolated from farmland soil.</title>
        <authorList>
            <person name="Wang X."/>
        </authorList>
    </citation>
    <scope>NUCLEOTIDE SEQUENCE [LARGE SCALE GENOMIC DNA]</scope>
    <source>
        <strain evidence="2">cd-1</strain>
    </source>
</reference>
<dbReference type="RefSeq" id="WP_198475124.1">
    <property type="nucleotide sequence ID" value="NZ_JADGMQ010000002.1"/>
</dbReference>
<evidence type="ECO:0000313" key="2">
    <source>
        <dbReference type="Proteomes" id="UP000601789"/>
    </source>
</evidence>
<evidence type="ECO:0008006" key="3">
    <source>
        <dbReference type="Google" id="ProtNLM"/>
    </source>
</evidence>
<keyword evidence="2" id="KW-1185">Reference proteome</keyword>
<name>A0ABS0SCH4_9HYPH</name>